<sequence>MPIGMILLIIVAILIFAGLAERVLDRLRLSDKAAIAIIIAIVVSTIFIPDINVTQNISFNIGGFIIPVALAIYLFIKADTGKERWRAIIAAVVAGAAIYVTQRYVLPAEPEAQNIEPNYVYAIIAAVIAYVLGRSRRGAFIAGVIGVVISDLIQMVLNIMNNLPAPTRFGGAGGVDTTVIAGVLAVLLAEIVGEIRERLQGGTAKKDLHFEKGHFVSTLGEGDKKSEEGGKEKRGDKDEK</sequence>
<reference evidence="3 4" key="1">
    <citation type="submission" date="2017-06" db="EMBL/GenBank/DDBJ databases">
        <authorList>
            <person name="Kim H.J."/>
            <person name="Triplett B.A."/>
        </authorList>
    </citation>
    <scope>NUCLEOTIDE SEQUENCE [LARGE SCALE GENOMIC DNA]</scope>
    <source>
        <strain evidence="3 4">SCA</strain>
    </source>
</reference>
<evidence type="ECO:0000313" key="4">
    <source>
        <dbReference type="Proteomes" id="UP000198304"/>
    </source>
</evidence>
<name>A0A239CV47_9FIRM</name>
<evidence type="ECO:0000313" key="3">
    <source>
        <dbReference type="EMBL" id="SNS24085.1"/>
    </source>
</evidence>
<dbReference type="EMBL" id="FZOJ01000006">
    <property type="protein sequence ID" value="SNS24085.1"/>
    <property type="molecule type" value="Genomic_DNA"/>
</dbReference>
<dbReference type="RefSeq" id="WP_089282414.1">
    <property type="nucleotide sequence ID" value="NZ_FZOJ01000006.1"/>
</dbReference>
<dbReference type="AlphaFoldDB" id="A0A239CV47"/>
<feature type="transmembrane region" description="Helical" evidence="2">
    <location>
        <begin position="169"/>
        <end position="189"/>
    </location>
</feature>
<feature type="transmembrane region" description="Helical" evidence="2">
    <location>
        <begin position="140"/>
        <end position="157"/>
    </location>
</feature>
<dbReference type="InterPro" id="IPR011672">
    <property type="entry name" value="DUF1614"/>
</dbReference>
<feature type="region of interest" description="Disordered" evidence="1">
    <location>
        <begin position="218"/>
        <end position="240"/>
    </location>
</feature>
<protein>
    <submittedName>
        <fullName evidence="3">Uncharacterized membrane protein</fullName>
    </submittedName>
</protein>
<keyword evidence="2" id="KW-0812">Transmembrane</keyword>
<feature type="transmembrane region" description="Helical" evidence="2">
    <location>
        <begin position="6"/>
        <end position="24"/>
    </location>
</feature>
<gene>
    <name evidence="3" type="ORF">SAMN05446037_1006176</name>
</gene>
<accession>A0A239CV47</accession>
<evidence type="ECO:0000256" key="1">
    <source>
        <dbReference type="SAM" id="MobiDB-lite"/>
    </source>
</evidence>
<organism evidence="3 4">
    <name type="scientific">Anaerovirgula multivorans</name>
    <dbReference type="NCBI Taxonomy" id="312168"/>
    <lineage>
        <taxon>Bacteria</taxon>
        <taxon>Bacillati</taxon>
        <taxon>Bacillota</taxon>
        <taxon>Clostridia</taxon>
        <taxon>Peptostreptococcales</taxon>
        <taxon>Natronincolaceae</taxon>
        <taxon>Anaerovirgula</taxon>
    </lineage>
</organism>
<evidence type="ECO:0000256" key="2">
    <source>
        <dbReference type="SAM" id="Phobius"/>
    </source>
</evidence>
<feature type="transmembrane region" description="Helical" evidence="2">
    <location>
        <begin position="57"/>
        <end position="76"/>
    </location>
</feature>
<dbReference type="Pfam" id="PF07758">
    <property type="entry name" value="DUF1614"/>
    <property type="match status" value="1"/>
</dbReference>
<dbReference type="Proteomes" id="UP000198304">
    <property type="component" value="Unassembled WGS sequence"/>
</dbReference>
<feature type="transmembrane region" description="Helical" evidence="2">
    <location>
        <begin position="33"/>
        <end position="51"/>
    </location>
</feature>
<proteinExistence type="predicted"/>
<feature type="transmembrane region" description="Helical" evidence="2">
    <location>
        <begin position="88"/>
        <end position="106"/>
    </location>
</feature>
<keyword evidence="2" id="KW-1133">Transmembrane helix</keyword>
<dbReference type="OrthoDB" id="1679952at2"/>
<keyword evidence="2" id="KW-0472">Membrane</keyword>
<feature type="transmembrane region" description="Helical" evidence="2">
    <location>
        <begin position="118"/>
        <end position="133"/>
    </location>
</feature>
<keyword evidence="4" id="KW-1185">Reference proteome</keyword>
<feature type="compositionally biased region" description="Basic and acidic residues" evidence="1">
    <location>
        <begin position="221"/>
        <end position="240"/>
    </location>
</feature>